<dbReference type="HAMAP" id="MF_00523">
    <property type="entry name" value="LpxD"/>
    <property type="match status" value="1"/>
</dbReference>
<dbReference type="NCBIfam" id="NF002060">
    <property type="entry name" value="PRK00892.1"/>
    <property type="match status" value="1"/>
</dbReference>
<evidence type="ECO:0000256" key="5">
    <source>
        <dbReference type="ARBA" id="ARBA00023098"/>
    </source>
</evidence>
<keyword evidence="3 7" id="KW-0808">Transferase</keyword>
<dbReference type="EC" id="2.3.1.191" evidence="7"/>
<reference evidence="10 11" key="1">
    <citation type="submission" date="2017-08" db="EMBL/GenBank/DDBJ databases">
        <title>WGS of Clinical strains of the CDC Group NO-1 linked to zoonotic infections in humans.</title>
        <authorList>
            <person name="Bernier A.-M."/>
            <person name="Bernard K."/>
        </authorList>
    </citation>
    <scope>NUCLEOTIDE SEQUENCE [LARGE SCALE GENOMIC DNA]</scope>
    <source>
        <strain evidence="10 11">NML79-0751</strain>
    </source>
</reference>
<dbReference type="Gene3D" id="2.160.10.10">
    <property type="entry name" value="Hexapeptide repeat proteins"/>
    <property type="match status" value="1"/>
</dbReference>
<dbReference type="AlphaFoldDB" id="A0A2A2AQY4"/>
<organism evidence="10 11">
    <name type="scientific">Vandammella animalimorsus</name>
    <dbReference type="NCBI Taxonomy" id="2029117"/>
    <lineage>
        <taxon>Bacteria</taxon>
        <taxon>Pseudomonadati</taxon>
        <taxon>Pseudomonadota</taxon>
        <taxon>Betaproteobacteria</taxon>
        <taxon>Burkholderiales</taxon>
        <taxon>Comamonadaceae</taxon>
        <taxon>Vandammella</taxon>
    </lineage>
</organism>
<evidence type="ECO:0000259" key="9">
    <source>
        <dbReference type="Pfam" id="PF04613"/>
    </source>
</evidence>
<name>A0A2A2AQY4_9BURK</name>
<evidence type="ECO:0000313" key="11">
    <source>
        <dbReference type="Proteomes" id="UP000218644"/>
    </source>
</evidence>
<evidence type="ECO:0000256" key="3">
    <source>
        <dbReference type="ARBA" id="ARBA00022679"/>
    </source>
</evidence>
<dbReference type="GO" id="GO:0016020">
    <property type="term" value="C:membrane"/>
    <property type="evidence" value="ECO:0007669"/>
    <property type="project" value="GOC"/>
</dbReference>
<dbReference type="NCBIfam" id="TIGR01853">
    <property type="entry name" value="lipid_A_lpxD"/>
    <property type="match status" value="1"/>
</dbReference>
<keyword evidence="2 7" id="KW-0441">Lipid A biosynthesis</keyword>
<dbReference type="GO" id="GO:0009245">
    <property type="term" value="P:lipid A biosynthetic process"/>
    <property type="evidence" value="ECO:0007669"/>
    <property type="project" value="UniProtKB-UniRule"/>
</dbReference>
<evidence type="ECO:0000256" key="6">
    <source>
        <dbReference type="ARBA" id="ARBA00023315"/>
    </source>
</evidence>
<dbReference type="Pfam" id="PF04613">
    <property type="entry name" value="LpxD"/>
    <property type="match status" value="1"/>
</dbReference>
<dbReference type="EMBL" id="NSJD01000009">
    <property type="protein sequence ID" value="PAT40104.1"/>
    <property type="molecule type" value="Genomic_DNA"/>
</dbReference>
<comment type="function">
    <text evidence="7">Catalyzes the N-acylation of UDP-3-O-acylglucosamine using 3-hydroxyacyl-ACP as the acyl donor. Is involved in the biosynthesis of lipid A, a phosphorylated glycolipid that anchors the lipopolysaccharide to the outer membrane of the cell.</text>
</comment>
<keyword evidence="8" id="KW-0175">Coiled coil</keyword>
<dbReference type="PANTHER" id="PTHR43378:SF2">
    <property type="entry name" value="UDP-3-O-ACYLGLUCOSAMINE N-ACYLTRANSFERASE 1, MITOCHONDRIAL-RELATED"/>
    <property type="match status" value="1"/>
</dbReference>
<dbReference type="InterPro" id="IPR007691">
    <property type="entry name" value="LpxD"/>
</dbReference>
<dbReference type="GO" id="GO:0016410">
    <property type="term" value="F:N-acyltransferase activity"/>
    <property type="evidence" value="ECO:0007669"/>
    <property type="project" value="InterPro"/>
</dbReference>
<feature type="active site" description="Proton acceptor" evidence="7">
    <location>
        <position position="245"/>
    </location>
</feature>
<keyword evidence="1 7" id="KW-0444">Lipid biosynthesis</keyword>
<dbReference type="Gene3D" id="3.40.1390.10">
    <property type="entry name" value="MurE/MurF, N-terminal domain"/>
    <property type="match status" value="1"/>
</dbReference>
<dbReference type="Gene3D" id="1.20.5.170">
    <property type="match status" value="1"/>
</dbReference>
<keyword evidence="5 7" id="KW-0443">Lipid metabolism</keyword>
<evidence type="ECO:0000256" key="1">
    <source>
        <dbReference type="ARBA" id="ARBA00022516"/>
    </source>
</evidence>
<feature type="domain" description="UDP-3-O-[3-hydroxymyristoyl] glucosamine N-acyltransferase non-repeat region" evidence="9">
    <location>
        <begin position="40"/>
        <end position="107"/>
    </location>
</feature>
<keyword evidence="4 7" id="KW-0677">Repeat</keyword>
<comment type="catalytic activity">
    <reaction evidence="7">
        <text>a UDP-3-O-[(3R)-3-hydroxyacyl]-alpha-D-glucosamine + a (3R)-hydroxyacyl-[ACP] = a UDP-2-N,3-O-bis[(3R)-3-hydroxyacyl]-alpha-D-glucosamine + holo-[ACP] + H(+)</text>
        <dbReference type="Rhea" id="RHEA:53836"/>
        <dbReference type="Rhea" id="RHEA-COMP:9685"/>
        <dbReference type="Rhea" id="RHEA-COMP:9945"/>
        <dbReference type="ChEBI" id="CHEBI:15378"/>
        <dbReference type="ChEBI" id="CHEBI:64479"/>
        <dbReference type="ChEBI" id="CHEBI:78827"/>
        <dbReference type="ChEBI" id="CHEBI:137740"/>
        <dbReference type="ChEBI" id="CHEBI:137748"/>
        <dbReference type="EC" id="2.3.1.191"/>
    </reaction>
</comment>
<dbReference type="GO" id="GO:0103118">
    <property type="term" value="F:UDP-3-O-[(3R)-3-hydroxyacyl]-glucosamine N-acyltransferase activity"/>
    <property type="evidence" value="ECO:0007669"/>
    <property type="project" value="UniProtKB-EC"/>
</dbReference>
<dbReference type="UniPathway" id="UPA00973"/>
<comment type="caution">
    <text evidence="10">The sequence shown here is derived from an EMBL/GenBank/DDBJ whole genome shotgun (WGS) entry which is preliminary data.</text>
</comment>
<dbReference type="InterPro" id="IPR020573">
    <property type="entry name" value="UDP_GlcNAc_AcTrfase_non-rep"/>
</dbReference>
<proteinExistence type="inferred from homology"/>
<evidence type="ECO:0000313" key="10">
    <source>
        <dbReference type="EMBL" id="PAT40104.1"/>
    </source>
</evidence>
<comment type="pathway">
    <text evidence="7">Bacterial outer membrane biogenesis; LPS lipid A biosynthesis.</text>
</comment>
<accession>A0A2A2AQY4</accession>
<evidence type="ECO:0000256" key="7">
    <source>
        <dbReference type="HAMAP-Rule" id="MF_00523"/>
    </source>
</evidence>
<protein>
    <recommendedName>
        <fullName evidence="7">UDP-3-O-acylglucosamine N-acyltransferase</fullName>
        <ecNumber evidence="7">2.3.1.191</ecNumber>
    </recommendedName>
</protein>
<dbReference type="PANTHER" id="PTHR43378">
    <property type="entry name" value="UDP-3-O-ACYLGLUCOSAMINE N-ACYLTRANSFERASE"/>
    <property type="match status" value="1"/>
</dbReference>
<gene>
    <name evidence="7 10" type="primary">lpxD</name>
    <name evidence="10" type="ORF">CK623_07210</name>
</gene>
<sequence length="356" mass="36984">MAEVRCGENFFRQERRVTAATLGEICAALGGQLHGDAATPITAIAALESAGPTQISFLSNPRLLPLLQASQAACVIVQAAHAEQAQARGACIVADDPYLYFARLTQWWRQRQGDLPAPGIHPSAVVDPSAQIDATASIGPLTVIGSGVRIGAHSRIGARVTIERNCEIGARCIVQSGAVIGGDGFGFAQAPAAGGKVWVKIEQLGAVRIGDDVEIGANTCIDRGALGDTVIASGVKLDNLIQIAHNVQVGENTAMAACVGISGSTKIGANCTLAGGVGVVGHIELADNTHVSGATVISRSLTEPGRYTGVYPFEPHAKWEQNAALLRQLKKMRERIKALEKELAALQGGQPPQSSA</sequence>
<comment type="subunit">
    <text evidence="7">Homotrimer.</text>
</comment>
<evidence type="ECO:0000256" key="2">
    <source>
        <dbReference type="ARBA" id="ARBA00022556"/>
    </source>
</evidence>
<comment type="similarity">
    <text evidence="7">Belongs to the transferase hexapeptide repeat family. LpxD subfamily.</text>
</comment>
<evidence type="ECO:0000256" key="8">
    <source>
        <dbReference type="SAM" id="Coils"/>
    </source>
</evidence>
<feature type="coiled-coil region" evidence="8">
    <location>
        <begin position="322"/>
        <end position="349"/>
    </location>
</feature>
<dbReference type="InterPro" id="IPR011004">
    <property type="entry name" value="Trimer_LpxA-like_sf"/>
</dbReference>
<dbReference type="CDD" id="cd03352">
    <property type="entry name" value="LbH_LpxD"/>
    <property type="match status" value="1"/>
</dbReference>
<keyword evidence="6 7" id="KW-0012">Acyltransferase</keyword>
<dbReference type="Pfam" id="PF00132">
    <property type="entry name" value="Hexapep"/>
    <property type="match status" value="1"/>
</dbReference>
<dbReference type="InterPro" id="IPR001451">
    <property type="entry name" value="Hexapep"/>
</dbReference>
<dbReference type="Proteomes" id="UP000218644">
    <property type="component" value="Unassembled WGS sequence"/>
</dbReference>
<dbReference type="SUPFAM" id="SSF51161">
    <property type="entry name" value="Trimeric LpxA-like enzymes"/>
    <property type="match status" value="1"/>
</dbReference>
<evidence type="ECO:0000256" key="4">
    <source>
        <dbReference type="ARBA" id="ARBA00022737"/>
    </source>
</evidence>